<reference evidence="1 2" key="1">
    <citation type="journal article" date="2015" name="Nature">
        <title>rRNA introns, odd ribosomes, and small enigmatic genomes across a large radiation of phyla.</title>
        <authorList>
            <person name="Brown C.T."/>
            <person name="Hug L.A."/>
            <person name="Thomas B.C."/>
            <person name="Sharon I."/>
            <person name="Castelle C.J."/>
            <person name="Singh A."/>
            <person name="Wilkins M.J."/>
            <person name="Williams K.H."/>
            <person name="Banfield J.F."/>
        </authorList>
    </citation>
    <scope>NUCLEOTIDE SEQUENCE [LARGE SCALE GENOMIC DNA]</scope>
</reference>
<dbReference type="Proteomes" id="UP000034617">
    <property type="component" value="Unassembled WGS sequence"/>
</dbReference>
<protein>
    <submittedName>
        <fullName evidence="1">Uncharacterized protein</fullName>
    </submittedName>
</protein>
<evidence type="ECO:0000313" key="1">
    <source>
        <dbReference type="EMBL" id="KKT34598.1"/>
    </source>
</evidence>
<accession>A0A0G1GJT3</accession>
<evidence type="ECO:0000313" key="2">
    <source>
        <dbReference type="Proteomes" id="UP000034617"/>
    </source>
</evidence>
<dbReference type="EMBL" id="LCHM01000070">
    <property type="protein sequence ID" value="KKT34598.1"/>
    <property type="molecule type" value="Genomic_DNA"/>
</dbReference>
<dbReference type="AlphaFoldDB" id="A0A0G1GJT3"/>
<gene>
    <name evidence="1" type="ORF">UW22_C0070G0006</name>
</gene>
<sequence>MTAIECGGCRNFKVKTGSEPTTDRQMAELMKAWGHHVGSNFEALIATMDDVVALAVGERDSHPERTFSRVHVPQLKYFGTTPESGFEDAQVV</sequence>
<name>A0A0G1GJT3_9BACT</name>
<organism evidence="1 2">
    <name type="scientific">Candidatus Gottesmanbacteria bacterium GW2011_GWB1_44_11c</name>
    <dbReference type="NCBI Taxonomy" id="1618447"/>
    <lineage>
        <taxon>Bacteria</taxon>
        <taxon>Candidatus Gottesmaniibacteriota</taxon>
    </lineage>
</organism>
<proteinExistence type="predicted"/>
<comment type="caution">
    <text evidence="1">The sequence shown here is derived from an EMBL/GenBank/DDBJ whole genome shotgun (WGS) entry which is preliminary data.</text>
</comment>